<evidence type="ECO:0000313" key="1">
    <source>
        <dbReference type="Proteomes" id="UP000887579"/>
    </source>
</evidence>
<protein>
    <submittedName>
        <fullName evidence="2">Elongator complex protein 4</fullName>
    </submittedName>
</protein>
<evidence type="ECO:0000313" key="2">
    <source>
        <dbReference type="WBParaSite" id="ES5_v2.g8923.t1"/>
    </source>
</evidence>
<dbReference type="Proteomes" id="UP000887579">
    <property type="component" value="Unplaced"/>
</dbReference>
<proteinExistence type="predicted"/>
<accession>A0AC34GVI6</accession>
<sequence>MLPSTAYPKLPPTLKGVKHSRTSNTTSLGLDCLDKLIEDGIPFPSIILVDEKSSRKIGKILQRIYCAEAVIQEQKIIVASPRKADLEDILNSIPSETASSGIAASGNSQKSTDEESLKIAWRFQSAPKISSSISNSKPKFDLAKSKARMEINESELVQTIFANSYEQLWKELEGVLSSPNVDITQPGPKTAYRIILSELGSPLFVDHSKAAITNFITRLRAFIMSSCATAMICIDGEQMDAEMLEYFHLISDSILNFYPISERLRSNDPSAFNGRLEVAKIPRLYGNNLFRPEFCDYSYKDTRHTLEIRKFLLDFDDSNNQMDTKSLEPITDDLREMGILAPDIDDV</sequence>
<organism evidence="1 2">
    <name type="scientific">Panagrolaimus sp. ES5</name>
    <dbReference type="NCBI Taxonomy" id="591445"/>
    <lineage>
        <taxon>Eukaryota</taxon>
        <taxon>Metazoa</taxon>
        <taxon>Ecdysozoa</taxon>
        <taxon>Nematoda</taxon>
        <taxon>Chromadorea</taxon>
        <taxon>Rhabditida</taxon>
        <taxon>Tylenchina</taxon>
        <taxon>Panagrolaimomorpha</taxon>
        <taxon>Panagrolaimoidea</taxon>
        <taxon>Panagrolaimidae</taxon>
        <taxon>Panagrolaimus</taxon>
    </lineage>
</organism>
<dbReference type="WBParaSite" id="ES5_v2.g8923.t1">
    <property type="protein sequence ID" value="ES5_v2.g8923.t1"/>
    <property type="gene ID" value="ES5_v2.g8923"/>
</dbReference>
<name>A0AC34GVI6_9BILA</name>
<reference evidence="2" key="1">
    <citation type="submission" date="2022-11" db="UniProtKB">
        <authorList>
            <consortium name="WormBaseParasite"/>
        </authorList>
    </citation>
    <scope>IDENTIFICATION</scope>
</reference>